<dbReference type="RefSeq" id="WP_184956011.1">
    <property type="nucleotide sequence ID" value="NZ_BOMC01000025.1"/>
</dbReference>
<evidence type="ECO:0000313" key="2">
    <source>
        <dbReference type="Proteomes" id="UP000542742"/>
    </source>
</evidence>
<proteinExistence type="predicted"/>
<accession>A0A7W7D084</accession>
<evidence type="ECO:0000313" key="1">
    <source>
        <dbReference type="EMBL" id="MBB4697949.1"/>
    </source>
</evidence>
<dbReference type="Proteomes" id="UP000542742">
    <property type="component" value="Unassembled WGS sequence"/>
</dbReference>
<dbReference type="AlphaFoldDB" id="A0A7W7D084"/>
<organism evidence="1 2">
    <name type="scientific">Paractinoplanes abujensis</name>
    <dbReference type="NCBI Taxonomy" id="882441"/>
    <lineage>
        <taxon>Bacteria</taxon>
        <taxon>Bacillati</taxon>
        <taxon>Actinomycetota</taxon>
        <taxon>Actinomycetes</taxon>
        <taxon>Micromonosporales</taxon>
        <taxon>Micromonosporaceae</taxon>
        <taxon>Paractinoplanes</taxon>
    </lineage>
</organism>
<dbReference type="EMBL" id="JACHMF010000001">
    <property type="protein sequence ID" value="MBB4697949.1"/>
    <property type="molecule type" value="Genomic_DNA"/>
</dbReference>
<name>A0A7W7D084_9ACTN</name>
<gene>
    <name evidence="1" type="ORF">BKA14_008097</name>
</gene>
<sequence length="96" mass="10568">MIFGFSTIVGVVDTPLRALSRGTTVLSPFLDVERDDQYFSLHNGDLRCARSPPTATTCWKTEMGAGRSGPGGRYDAWREGSFVLSWVLDVVGVTRR</sequence>
<protein>
    <submittedName>
        <fullName evidence="1">Uncharacterized protein</fullName>
    </submittedName>
</protein>
<comment type="caution">
    <text evidence="1">The sequence shown here is derived from an EMBL/GenBank/DDBJ whole genome shotgun (WGS) entry which is preliminary data.</text>
</comment>
<keyword evidence="2" id="KW-1185">Reference proteome</keyword>
<reference evidence="1 2" key="1">
    <citation type="submission" date="2020-08" db="EMBL/GenBank/DDBJ databases">
        <title>Sequencing the genomes of 1000 actinobacteria strains.</title>
        <authorList>
            <person name="Klenk H.-P."/>
        </authorList>
    </citation>
    <scope>NUCLEOTIDE SEQUENCE [LARGE SCALE GENOMIC DNA]</scope>
    <source>
        <strain evidence="1 2">DSM 45518</strain>
    </source>
</reference>